<reference evidence="1 2" key="1">
    <citation type="submission" date="2018-08" db="EMBL/GenBank/DDBJ databases">
        <title>Complete genomic analysis of a Citrobacter pasteurii isolated from cockles (Cerastoderma edule) containing a new chromosomic qnrB allele.</title>
        <authorList>
            <person name="Rodrigues A."/>
            <person name="Baptista T."/>
            <person name="Quesada A."/>
            <person name="Campos M.J."/>
        </authorList>
    </citation>
    <scope>NUCLEOTIDE SEQUENCE [LARGE SCALE GENOMIC DNA]</scope>
    <source>
        <strain evidence="1 2">BA18</strain>
    </source>
</reference>
<accession>A0A6N6K287</accession>
<dbReference type="Proteomes" id="UP000468420">
    <property type="component" value="Unassembled WGS sequence"/>
</dbReference>
<proteinExistence type="predicted"/>
<sequence>MGCLIVSGIKFYVLAEGESYPDPHNDNRYVGAYAVFPFEGKWVAQKYFRGGRWSDITERRFNTENEAFNFTYEYAFLPENRYKY</sequence>
<organism evidence="1 2">
    <name type="scientific">Citrobacter pasteurii</name>
    <dbReference type="NCBI Taxonomy" id="1563222"/>
    <lineage>
        <taxon>Bacteria</taxon>
        <taxon>Pseudomonadati</taxon>
        <taxon>Pseudomonadota</taxon>
        <taxon>Gammaproteobacteria</taxon>
        <taxon>Enterobacterales</taxon>
        <taxon>Enterobacteriaceae</taxon>
        <taxon>Citrobacter</taxon>
    </lineage>
</organism>
<comment type="caution">
    <text evidence="1">The sequence shown here is derived from an EMBL/GenBank/DDBJ whole genome shotgun (WGS) entry which is preliminary data.</text>
</comment>
<dbReference type="AlphaFoldDB" id="A0A6N6K287"/>
<dbReference type="EMBL" id="QRDC01000013">
    <property type="protein sequence ID" value="KAA1276762.1"/>
    <property type="molecule type" value="Genomic_DNA"/>
</dbReference>
<protein>
    <submittedName>
        <fullName evidence="1">Uncharacterized protein</fullName>
    </submittedName>
</protein>
<evidence type="ECO:0000313" key="1">
    <source>
        <dbReference type="EMBL" id="KAA1276762.1"/>
    </source>
</evidence>
<evidence type="ECO:0000313" key="2">
    <source>
        <dbReference type="Proteomes" id="UP000468420"/>
    </source>
</evidence>
<gene>
    <name evidence="1" type="ORF">DXF85_15515</name>
</gene>
<name>A0A6N6K287_9ENTR</name>